<sequence length="211" mass="24039">MRGEVLKVLPEDKLYQNSEPYTRFYPKTSLYRLGSSGRRRSYRSREFIARLIWVLESSFRVNSSGLRPCIAASLETHGSTHLYIATRERDELIFHDSTHPRTLDRSTEFLLCDIFCGWCVIQVHLRVIIICSESTESAATGRYSNGTFSVTYLLDASRIRTTGLRRILIVSCQLTSIMGGIRIALTWTTTPIPKSRRSIVVSATAVSFRCF</sequence>
<comment type="caution">
    <text evidence="1">The sequence shown here is derived from an EMBL/GenBank/DDBJ whole genome shotgun (WGS) entry which is preliminary data.</text>
</comment>
<proteinExistence type="predicted"/>
<dbReference type="AlphaFoldDB" id="A0AAV9ZTW6"/>
<organism evidence="1 2">
    <name type="scientific">Favolaschia claudopus</name>
    <dbReference type="NCBI Taxonomy" id="2862362"/>
    <lineage>
        <taxon>Eukaryota</taxon>
        <taxon>Fungi</taxon>
        <taxon>Dikarya</taxon>
        <taxon>Basidiomycota</taxon>
        <taxon>Agaricomycotina</taxon>
        <taxon>Agaricomycetes</taxon>
        <taxon>Agaricomycetidae</taxon>
        <taxon>Agaricales</taxon>
        <taxon>Marasmiineae</taxon>
        <taxon>Mycenaceae</taxon>
        <taxon>Favolaschia</taxon>
    </lineage>
</organism>
<evidence type="ECO:0000313" key="1">
    <source>
        <dbReference type="EMBL" id="KAK6992444.1"/>
    </source>
</evidence>
<keyword evidence="2" id="KW-1185">Reference proteome</keyword>
<reference evidence="1 2" key="1">
    <citation type="journal article" date="2024" name="J Genomics">
        <title>Draft genome sequencing and assembly of Favolaschia claudopus CIRM-BRFM 2984 isolated from oak limbs.</title>
        <authorList>
            <person name="Navarro D."/>
            <person name="Drula E."/>
            <person name="Chaduli D."/>
            <person name="Cazenave R."/>
            <person name="Ahrendt S."/>
            <person name="Wang J."/>
            <person name="Lipzen A."/>
            <person name="Daum C."/>
            <person name="Barry K."/>
            <person name="Grigoriev I.V."/>
            <person name="Favel A."/>
            <person name="Rosso M.N."/>
            <person name="Martin F."/>
        </authorList>
    </citation>
    <scope>NUCLEOTIDE SEQUENCE [LARGE SCALE GENOMIC DNA]</scope>
    <source>
        <strain evidence="1 2">CIRM-BRFM 2984</strain>
    </source>
</reference>
<accession>A0AAV9ZTW6</accession>
<gene>
    <name evidence="1" type="ORF">R3P38DRAFT_193484</name>
</gene>
<dbReference type="Proteomes" id="UP001362999">
    <property type="component" value="Unassembled WGS sequence"/>
</dbReference>
<dbReference type="EMBL" id="JAWWNJ010000110">
    <property type="protein sequence ID" value="KAK6992444.1"/>
    <property type="molecule type" value="Genomic_DNA"/>
</dbReference>
<evidence type="ECO:0000313" key="2">
    <source>
        <dbReference type="Proteomes" id="UP001362999"/>
    </source>
</evidence>
<name>A0AAV9ZTW6_9AGAR</name>
<protein>
    <submittedName>
        <fullName evidence="1">Uncharacterized protein</fullName>
    </submittedName>
</protein>